<dbReference type="AlphaFoldDB" id="A0A135YRJ7"/>
<dbReference type="InterPro" id="IPR001867">
    <property type="entry name" value="OmpR/PhoB-type_DNA-bd"/>
</dbReference>
<dbReference type="SMART" id="SM00448">
    <property type="entry name" value="REC"/>
    <property type="match status" value="1"/>
</dbReference>
<keyword evidence="4" id="KW-0805">Transcription regulation</keyword>
<dbReference type="PANTHER" id="PTHR48111">
    <property type="entry name" value="REGULATOR OF RPOS"/>
    <property type="match status" value="1"/>
</dbReference>
<dbReference type="PATRIC" id="fig|1261.3.peg.81"/>
<feature type="domain" description="OmpR/PhoB-type" evidence="11">
    <location>
        <begin position="137"/>
        <end position="235"/>
    </location>
</feature>
<dbReference type="InterPro" id="IPR039420">
    <property type="entry name" value="WalR-like"/>
</dbReference>
<dbReference type="Pfam" id="PF00486">
    <property type="entry name" value="Trans_reg_C"/>
    <property type="match status" value="1"/>
</dbReference>
<dbReference type="GO" id="GO:0032993">
    <property type="term" value="C:protein-DNA complex"/>
    <property type="evidence" value="ECO:0007669"/>
    <property type="project" value="TreeGrafter"/>
</dbReference>
<dbReference type="PANTHER" id="PTHR48111:SF2">
    <property type="entry name" value="RESPONSE REGULATOR SAER"/>
    <property type="match status" value="1"/>
</dbReference>
<evidence type="ECO:0000259" key="10">
    <source>
        <dbReference type="PROSITE" id="PS50110"/>
    </source>
</evidence>
<dbReference type="SUPFAM" id="SSF52172">
    <property type="entry name" value="CheY-like"/>
    <property type="match status" value="1"/>
</dbReference>
<dbReference type="CDD" id="cd00383">
    <property type="entry name" value="trans_reg_C"/>
    <property type="match status" value="1"/>
</dbReference>
<evidence type="ECO:0000313" key="15">
    <source>
        <dbReference type="Proteomes" id="UP000255101"/>
    </source>
</evidence>
<evidence type="ECO:0000256" key="3">
    <source>
        <dbReference type="ARBA" id="ARBA00023012"/>
    </source>
</evidence>
<dbReference type="SMART" id="SM00862">
    <property type="entry name" value="Trans_reg_C"/>
    <property type="match status" value="1"/>
</dbReference>
<evidence type="ECO:0000313" key="12">
    <source>
        <dbReference type="EMBL" id="KXI12049.1"/>
    </source>
</evidence>
<dbReference type="EMBL" id="LSQZ01000060">
    <property type="protein sequence ID" value="KXI12049.1"/>
    <property type="molecule type" value="Genomic_DNA"/>
</dbReference>
<dbReference type="STRING" id="1261.HMPREF3195_01110"/>
<organism evidence="12 14">
    <name type="scientific">Peptostreptococcus anaerobius</name>
    <dbReference type="NCBI Taxonomy" id="1261"/>
    <lineage>
        <taxon>Bacteria</taxon>
        <taxon>Bacillati</taxon>
        <taxon>Bacillota</taxon>
        <taxon>Clostridia</taxon>
        <taxon>Peptostreptococcales</taxon>
        <taxon>Peptostreptococcaceae</taxon>
        <taxon>Peptostreptococcus</taxon>
    </lineage>
</organism>
<evidence type="ECO:0000256" key="2">
    <source>
        <dbReference type="ARBA" id="ARBA00022553"/>
    </source>
</evidence>
<dbReference type="RefSeq" id="WP_002842916.1">
    <property type="nucleotide sequence ID" value="NZ_CAMPYD010000003.1"/>
</dbReference>
<evidence type="ECO:0000313" key="14">
    <source>
        <dbReference type="Proteomes" id="UP000070326"/>
    </source>
</evidence>
<dbReference type="eggNOG" id="COG0745">
    <property type="taxonomic scope" value="Bacteria"/>
</dbReference>
<keyword evidence="5 9" id="KW-0238">DNA-binding</keyword>
<evidence type="ECO:0000256" key="9">
    <source>
        <dbReference type="PROSITE-ProRule" id="PRU01091"/>
    </source>
</evidence>
<dbReference type="GeneID" id="79842139"/>
<keyword evidence="3" id="KW-0902">Two-component regulatory system</keyword>
<dbReference type="InterPro" id="IPR001789">
    <property type="entry name" value="Sig_transdc_resp-reg_receiver"/>
</dbReference>
<dbReference type="FunFam" id="1.10.10.10:FF:000018">
    <property type="entry name" value="DNA-binding response regulator ResD"/>
    <property type="match status" value="1"/>
</dbReference>
<dbReference type="Pfam" id="PF00072">
    <property type="entry name" value="Response_reg"/>
    <property type="match status" value="1"/>
</dbReference>
<dbReference type="Gene3D" id="6.10.250.690">
    <property type="match status" value="1"/>
</dbReference>
<evidence type="ECO:0000256" key="8">
    <source>
        <dbReference type="PROSITE-ProRule" id="PRU00169"/>
    </source>
</evidence>
<comment type="function">
    <text evidence="7">May play the central regulatory role in sporulation. It may be an element of the effector pathway responsible for the activation of sporulation genes in response to nutritional stress. Spo0A may act in concert with spo0H (a sigma factor) to control the expression of some genes that are critical to the sporulation process.</text>
</comment>
<gene>
    <name evidence="13" type="primary">sphR</name>
    <name evidence="12" type="ORF">HMPREF3195_01110</name>
    <name evidence="13" type="ORF">NCTC11460_01926</name>
</gene>
<dbReference type="EMBL" id="UGTB01000004">
    <property type="protein sequence ID" value="SUB61934.1"/>
    <property type="molecule type" value="Genomic_DNA"/>
</dbReference>
<dbReference type="PROSITE" id="PS51755">
    <property type="entry name" value="OMPR_PHOB"/>
    <property type="match status" value="1"/>
</dbReference>
<dbReference type="GO" id="GO:0000976">
    <property type="term" value="F:transcription cis-regulatory region binding"/>
    <property type="evidence" value="ECO:0007669"/>
    <property type="project" value="TreeGrafter"/>
</dbReference>
<protein>
    <recommendedName>
        <fullName evidence="1">Stage 0 sporulation protein A homolog</fullName>
    </recommendedName>
</protein>
<sequence>MNNKLNVLIIEDDVSINDIEKRVLEKNGFGVIQAYSGSEGLLNCQSRKEEIDIIIMDLFLPGIDGYELLPQIKDILDVPVIVVSAISDIVDKVKLLDAGANDYITKPFDNKELLARIGVQARISQVSKLDNKAENMENVLRYRDLELFPETFDVFVCGKELILTKYEFKILELFLKNQKRIFSKQDIYEIIWGEIYTGDDRTISVHISNIRKKIGEFSDEPYIDTIWGIGFRLSK</sequence>
<accession>A0A135YRJ7</accession>
<dbReference type="InterPro" id="IPR036388">
    <property type="entry name" value="WH-like_DNA-bd_sf"/>
</dbReference>
<name>A0A135YRJ7_9FIRM</name>
<keyword evidence="6" id="KW-0804">Transcription</keyword>
<feature type="domain" description="Response regulatory" evidence="10">
    <location>
        <begin position="6"/>
        <end position="121"/>
    </location>
</feature>
<feature type="DNA-binding region" description="OmpR/PhoB-type" evidence="9">
    <location>
        <begin position="137"/>
        <end position="235"/>
    </location>
</feature>
<dbReference type="GO" id="GO:0005829">
    <property type="term" value="C:cytosol"/>
    <property type="evidence" value="ECO:0007669"/>
    <property type="project" value="TreeGrafter"/>
</dbReference>
<evidence type="ECO:0000256" key="5">
    <source>
        <dbReference type="ARBA" id="ARBA00023125"/>
    </source>
</evidence>
<dbReference type="Proteomes" id="UP000070326">
    <property type="component" value="Unassembled WGS sequence"/>
</dbReference>
<feature type="modified residue" description="4-aspartylphosphate" evidence="8">
    <location>
        <position position="57"/>
    </location>
</feature>
<dbReference type="Gene3D" id="3.40.50.2300">
    <property type="match status" value="1"/>
</dbReference>
<proteinExistence type="predicted"/>
<reference evidence="13 15" key="2">
    <citation type="submission" date="2018-06" db="EMBL/GenBank/DDBJ databases">
        <authorList>
            <consortium name="Pathogen Informatics"/>
            <person name="Doyle S."/>
        </authorList>
    </citation>
    <scope>NUCLEOTIDE SEQUENCE [LARGE SCALE GENOMIC DNA]</scope>
    <source>
        <strain evidence="13 15">NCTC11460</strain>
    </source>
</reference>
<evidence type="ECO:0000256" key="4">
    <source>
        <dbReference type="ARBA" id="ARBA00023015"/>
    </source>
</evidence>
<dbReference type="Gene3D" id="1.10.10.10">
    <property type="entry name" value="Winged helix-like DNA-binding domain superfamily/Winged helix DNA-binding domain"/>
    <property type="match status" value="1"/>
</dbReference>
<dbReference type="GO" id="GO:0000156">
    <property type="term" value="F:phosphorelay response regulator activity"/>
    <property type="evidence" value="ECO:0007669"/>
    <property type="project" value="TreeGrafter"/>
</dbReference>
<evidence type="ECO:0000256" key="1">
    <source>
        <dbReference type="ARBA" id="ARBA00018672"/>
    </source>
</evidence>
<evidence type="ECO:0000313" key="13">
    <source>
        <dbReference type="EMBL" id="SUB61934.1"/>
    </source>
</evidence>
<evidence type="ECO:0000256" key="6">
    <source>
        <dbReference type="ARBA" id="ARBA00023163"/>
    </source>
</evidence>
<dbReference type="Proteomes" id="UP000255101">
    <property type="component" value="Unassembled WGS sequence"/>
</dbReference>
<dbReference type="PROSITE" id="PS50110">
    <property type="entry name" value="RESPONSE_REGULATORY"/>
    <property type="match status" value="1"/>
</dbReference>
<evidence type="ECO:0000259" key="11">
    <source>
        <dbReference type="PROSITE" id="PS51755"/>
    </source>
</evidence>
<reference evidence="12 14" key="1">
    <citation type="submission" date="2016-02" db="EMBL/GenBank/DDBJ databases">
        <authorList>
            <person name="Wen L."/>
            <person name="He K."/>
            <person name="Yang H."/>
        </authorList>
    </citation>
    <scope>NUCLEOTIDE SEQUENCE [LARGE SCALE GENOMIC DNA]</scope>
    <source>
        <strain evidence="12 14">MJR8628A</strain>
    </source>
</reference>
<dbReference type="InterPro" id="IPR011006">
    <property type="entry name" value="CheY-like_superfamily"/>
</dbReference>
<keyword evidence="2 8" id="KW-0597">Phosphoprotein</keyword>
<dbReference type="GO" id="GO:0006355">
    <property type="term" value="P:regulation of DNA-templated transcription"/>
    <property type="evidence" value="ECO:0007669"/>
    <property type="project" value="InterPro"/>
</dbReference>
<evidence type="ECO:0000256" key="7">
    <source>
        <dbReference type="ARBA" id="ARBA00024867"/>
    </source>
</evidence>